<comment type="cofactor">
    <cofactor evidence="1">
        <name>pyridoxal 5'-phosphate</name>
        <dbReference type="ChEBI" id="CHEBI:597326"/>
    </cofactor>
</comment>
<dbReference type="AlphaFoldDB" id="A0A853IAU2"/>
<dbReference type="CDD" id="cd06502">
    <property type="entry name" value="TA_like"/>
    <property type="match status" value="1"/>
</dbReference>
<evidence type="ECO:0000256" key="4">
    <source>
        <dbReference type="ARBA" id="ARBA00022898"/>
    </source>
</evidence>
<dbReference type="FunFam" id="3.40.640.10:FF:000030">
    <property type="entry name" value="Low-specificity L-threonine aldolase"/>
    <property type="match status" value="1"/>
</dbReference>
<protein>
    <submittedName>
        <fullName evidence="8">Low-specificity L-threonine aldolase</fullName>
        <ecNumber evidence="8">4.1.2.48</ecNumber>
    </submittedName>
</protein>
<comment type="subunit">
    <text evidence="3">Homotetramer.</text>
</comment>
<dbReference type="InterPro" id="IPR001597">
    <property type="entry name" value="ArAA_b-elim_lyase/Thr_aldolase"/>
</dbReference>
<evidence type="ECO:0000313" key="8">
    <source>
        <dbReference type="EMBL" id="NYZ68942.1"/>
    </source>
</evidence>
<evidence type="ECO:0000259" key="7">
    <source>
        <dbReference type="Pfam" id="PF01212"/>
    </source>
</evidence>
<dbReference type="SUPFAM" id="SSF53383">
    <property type="entry name" value="PLP-dependent transferases"/>
    <property type="match status" value="1"/>
</dbReference>
<name>A0A853IAU2_9GAMM</name>
<accession>A0A853IAU2</accession>
<keyword evidence="9" id="KW-1185">Reference proteome</keyword>
<dbReference type="PANTHER" id="PTHR48097:SF9">
    <property type="entry name" value="L-THREONINE ALDOLASE"/>
    <property type="match status" value="1"/>
</dbReference>
<dbReference type="InterPro" id="IPR015422">
    <property type="entry name" value="PyrdxlP-dep_Trfase_small"/>
</dbReference>
<evidence type="ECO:0000256" key="5">
    <source>
        <dbReference type="ARBA" id="ARBA00023239"/>
    </source>
</evidence>
<evidence type="ECO:0000256" key="3">
    <source>
        <dbReference type="ARBA" id="ARBA00011881"/>
    </source>
</evidence>
<dbReference type="PANTHER" id="PTHR48097">
    <property type="entry name" value="L-THREONINE ALDOLASE-RELATED"/>
    <property type="match status" value="1"/>
</dbReference>
<dbReference type="InterPro" id="IPR015424">
    <property type="entry name" value="PyrdxlP-dep_Trfase"/>
</dbReference>
<keyword evidence="5 8" id="KW-0456">Lyase</keyword>
<keyword evidence="4" id="KW-0663">Pyridoxal phosphate</keyword>
<dbReference type="Gene3D" id="3.40.640.10">
    <property type="entry name" value="Type I PLP-dependent aspartate aminotransferase-like (Major domain)"/>
    <property type="match status" value="1"/>
</dbReference>
<dbReference type="GO" id="GO:0008732">
    <property type="term" value="F:L-allo-threonine aldolase activity"/>
    <property type="evidence" value="ECO:0007669"/>
    <property type="project" value="TreeGrafter"/>
</dbReference>
<evidence type="ECO:0000256" key="1">
    <source>
        <dbReference type="ARBA" id="ARBA00001933"/>
    </source>
</evidence>
<feature type="domain" description="Aromatic amino acid beta-eliminating lyase/threonine aldolase" evidence="7">
    <location>
        <begin position="5"/>
        <end position="286"/>
    </location>
</feature>
<dbReference type="NCBIfam" id="NF041359">
    <property type="entry name" value="GntG_guanitoxin"/>
    <property type="match status" value="1"/>
</dbReference>
<evidence type="ECO:0000313" key="9">
    <source>
        <dbReference type="Proteomes" id="UP000569732"/>
    </source>
</evidence>
<evidence type="ECO:0000256" key="6">
    <source>
        <dbReference type="PIRSR" id="PIRSR017617-1"/>
    </source>
</evidence>
<dbReference type="EMBL" id="JACCKB010000055">
    <property type="protein sequence ID" value="NYZ68942.1"/>
    <property type="molecule type" value="Genomic_DNA"/>
</dbReference>
<sequence length="340" mass="37105">MQAIDFRSDTVTRPTQKMRQVMANAVVGDDVYGDDPTVNELQVIAAEKLGYENAIFAPSGTQTNLLALMAHCERGDEYLVGQQAHTYKFEGGGAAILGSIQPQPILEGENGRLPLDEIKSAIKPIDPHFARTRLLCLENTHSGRVQSLDYIKEATSYAKSVGLACHLDGARLFNAVVKQNIDVKQITQHFDSVSICLSKGLAAPVGSLLCGSHELINKARRWRKVLGGGMRQAGILAAAGIVALNEQVERLAEDHENALILAHKLANIEELSVDITKVQTNMVFAELKRSTPAELASHLKNNGILISPSNTIRFVTHKDVNQNDIETAVGLMKGFFYNKK</sequence>
<dbReference type="GO" id="GO:0006545">
    <property type="term" value="P:glycine biosynthetic process"/>
    <property type="evidence" value="ECO:0007669"/>
    <property type="project" value="TreeGrafter"/>
</dbReference>
<reference evidence="8 9" key="1">
    <citation type="submission" date="2020-07" db="EMBL/GenBank/DDBJ databases">
        <title>Endozoicomonas sp. nov., isolated from sediment.</title>
        <authorList>
            <person name="Gu T."/>
        </authorList>
    </citation>
    <scope>NUCLEOTIDE SEQUENCE [LARGE SCALE GENOMIC DNA]</scope>
    <source>
        <strain evidence="8 9">SM1973</strain>
    </source>
</reference>
<gene>
    <name evidence="8" type="primary">ltaE</name>
    <name evidence="8" type="ORF">H0A36_23255</name>
</gene>
<comment type="caution">
    <text evidence="8">The sequence shown here is derived from an EMBL/GenBank/DDBJ whole genome shotgun (WGS) entry which is preliminary data.</text>
</comment>
<dbReference type="Gene3D" id="3.90.1150.10">
    <property type="entry name" value="Aspartate Aminotransferase, domain 1"/>
    <property type="match status" value="1"/>
</dbReference>
<dbReference type="Proteomes" id="UP000569732">
    <property type="component" value="Unassembled WGS sequence"/>
</dbReference>
<dbReference type="PIRSF" id="PIRSF017617">
    <property type="entry name" value="Thr_aldolase"/>
    <property type="match status" value="1"/>
</dbReference>
<dbReference type="GO" id="GO:0005829">
    <property type="term" value="C:cytosol"/>
    <property type="evidence" value="ECO:0007669"/>
    <property type="project" value="TreeGrafter"/>
</dbReference>
<dbReference type="GO" id="GO:0006567">
    <property type="term" value="P:L-threonine catabolic process"/>
    <property type="evidence" value="ECO:0007669"/>
    <property type="project" value="TreeGrafter"/>
</dbReference>
<dbReference type="InterPro" id="IPR023603">
    <property type="entry name" value="Low_specificity_L-TA-like"/>
</dbReference>
<dbReference type="Pfam" id="PF01212">
    <property type="entry name" value="Beta_elim_lyase"/>
    <property type="match status" value="1"/>
</dbReference>
<dbReference type="FunFam" id="3.90.1150.10:FF:000041">
    <property type="entry name" value="Low-specificity L-threonine aldolase"/>
    <property type="match status" value="1"/>
</dbReference>
<comment type="similarity">
    <text evidence="2">Belongs to the threonine aldolase family.</text>
</comment>
<dbReference type="InterPro" id="IPR015421">
    <property type="entry name" value="PyrdxlP-dep_Trfase_major"/>
</dbReference>
<dbReference type="EC" id="4.1.2.48" evidence="8"/>
<evidence type="ECO:0000256" key="2">
    <source>
        <dbReference type="ARBA" id="ARBA00006966"/>
    </source>
</evidence>
<organism evidence="8 9">
    <name type="scientific">Spartinivicinus marinus</name>
    <dbReference type="NCBI Taxonomy" id="2994442"/>
    <lineage>
        <taxon>Bacteria</taxon>
        <taxon>Pseudomonadati</taxon>
        <taxon>Pseudomonadota</taxon>
        <taxon>Gammaproteobacteria</taxon>
        <taxon>Oceanospirillales</taxon>
        <taxon>Zooshikellaceae</taxon>
        <taxon>Spartinivicinus</taxon>
    </lineage>
</organism>
<dbReference type="NCBIfam" id="NF007825">
    <property type="entry name" value="PRK10534.1"/>
    <property type="match status" value="1"/>
</dbReference>
<proteinExistence type="inferred from homology"/>
<feature type="modified residue" description="N6-(pyridoxal phosphate)lysine" evidence="6">
    <location>
        <position position="199"/>
    </location>
</feature>
<dbReference type="RefSeq" id="WP_180570943.1">
    <property type="nucleotide sequence ID" value="NZ_JACCKB010000055.1"/>
</dbReference>